<dbReference type="GeneID" id="93152218"/>
<dbReference type="Gene3D" id="3.20.20.80">
    <property type="entry name" value="Glycosidases"/>
    <property type="match status" value="1"/>
</dbReference>
<dbReference type="GO" id="GO:0016052">
    <property type="term" value="P:carbohydrate catabolic process"/>
    <property type="evidence" value="ECO:0007669"/>
    <property type="project" value="TreeGrafter"/>
</dbReference>
<comment type="caution">
    <text evidence="2">The sequence shown here is derived from an EMBL/GenBank/DDBJ whole genome shotgun (WGS) entry which is preliminary data.</text>
</comment>
<reference evidence="2" key="1">
    <citation type="submission" date="2022-01" db="EMBL/GenBank/DDBJ databases">
        <title>Novel bile acid biosynthetic pathways are enriched in the microbiome of centenarians.</title>
        <authorList>
            <person name="Sato Y."/>
            <person name="Atarashi K."/>
            <person name="Plichta R.D."/>
            <person name="Arai Y."/>
            <person name="Sasajima S."/>
            <person name="Kearney M.S."/>
            <person name="Suda W."/>
            <person name="Takeshita K."/>
            <person name="Sasaki T."/>
            <person name="Okamoto S."/>
            <person name="Skelly N.A."/>
            <person name="Okamura Y."/>
            <person name="Vlamakis H."/>
            <person name="Li Y."/>
            <person name="Tanoue T."/>
            <person name="Takei H."/>
            <person name="Nittono H."/>
            <person name="Narushima S."/>
            <person name="Irie J."/>
            <person name="Itoh H."/>
            <person name="Moriya K."/>
            <person name="Sugiura Y."/>
            <person name="Suematsu M."/>
            <person name="Moritoki N."/>
            <person name="Shibata S."/>
            <person name="Littman R.D."/>
            <person name="Fischbach A.M."/>
            <person name="Uwamino Y."/>
            <person name="Inoue T."/>
            <person name="Honda A."/>
            <person name="Hattori M."/>
            <person name="Murai T."/>
            <person name="Xavier J.R."/>
            <person name="Hirose N."/>
            <person name="Honda K."/>
        </authorList>
    </citation>
    <scope>NUCLEOTIDE SEQUENCE</scope>
    <source>
        <strain evidence="2">CE91-St55</strain>
    </source>
</reference>
<organism evidence="2 3">
    <name type="scientific">Hungatella hathewayi</name>
    <dbReference type="NCBI Taxonomy" id="154046"/>
    <lineage>
        <taxon>Bacteria</taxon>
        <taxon>Bacillati</taxon>
        <taxon>Bacillota</taxon>
        <taxon>Clostridia</taxon>
        <taxon>Lachnospirales</taxon>
        <taxon>Lachnospiraceae</taxon>
        <taxon>Hungatella</taxon>
    </lineage>
</organism>
<gene>
    <name evidence="2" type="ORF">CE91St55_34280</name>
</gene>
<comment type="similarity">
    <text evidence="1">Belongs to the glycosyl hydrolase 1 family.</text>
</comment>
<dbReference type="GO" id="GO:0005829">
    <property type="term" value="C:cytosol"/>
    <property type="evidence" value="ECO:0007669"/>
    <property type="project" value="TreeGrafter"/>
</dbReference>
<dbReference type="Proteomes" id="UP001055091">
    <property type="component" value="Unassembled WGS sequence"/>
</dbReference>
<dbReference type="SUPFAM" id="SSF51445">
    <property type="entry name" value="(Trans)glycosidases"/>
    <property type="match status" value="1"/>
</dbReference>
<dbReference type="EMBL" id="BQNJ01000001">
    <property type="protein sequence ID" value="GKH01447.1"/>
    <property type="molecule type" value="Genomic_DNA"/>
</dbReference>
<dbReference type="AlphaFoldDB" id="A0AA37NKM3"/>
<evidence type="ECO:0000313" key="3">
    <source>
        <dbReference type="Proteomes" id="UP001055091"/>
    </source>
</evidence>
<dbReference type="PANTHER" id="PTHR10353:SF139">
    <property type="entry name" value="6-PHOSPHO-BETA-GLUCOSIDASE GMUD"/>
    <property type="match status" value="1"/>
</dbReference>
<dbReference type="InterPro" id="IPR001360">
    <property type="entry name" value="Glyco_hydro_1"/>
</dbReference>
<proteinExistence type="inferred from homology"/>
<sequence length="83" mass="9744">MVEGNYRIAFIRDHLKWLHKGITEGSNCFGYHLWCPFDCWSWTNAYKNRYGLIRVDTEDGCSLQPKRSAAWFKQVSSSHKVSD</sequence>
<protein>
    <recommendedName>
        <fullName evidence="4">6-phospho-beta-glucosidase</fullName>
    </recommendedName>
</protein>
<evidence type="ECO:0000256" key="1">
    <source>
        <dbReference type="RuleBase" id="RU003690"/>
    </source>
</evidence>
<dbReference type="GO" id="GO:0008422">
    <property type="term" value="F:beta-glucosidase activity"/>
    <property type="evidence" value="ECO:0007669"/>
    <property type="project" value="TreeGrafter"/>
</dbReference>
<dbReference type="InterPro" id="IPR017853">
    <property type="entry name" value="GH"/>
</dbReference>
<name>A0AA37NKM3_9FIRM</name>
<evidence type="ECO:0000313" key="2">
    <source>
        <dbReference type="EMBL" id="GKH01447.1"/>
    </source>
</evidence>
<dbReference type="Pfam" id="PF00232">
    <property type="entry name" value="Glyco_hydro_1"/>
    <property type="match status" value="1"/>
</dbReference>
<dbReference type="RefSeq" id="WP_006773838.1">
    <property type="nucleotide sequence ID" value="NZ_BQNJ01000001.1"/>
</dbReference>
<accession>A0AA37NKM3</accession>
<evidence type="ECO:0008006" key="4">
    <source>
        <dbReference type="Google" id="ProtNLM"/>
    </source>
</evidence>
<dbReference type="PANTHER" id="PTHR10353">
    <property type="entry name" value="GLYCOSYL HYDROLASE"/>
    <property type="match status" value="1"/>
</dbReference>
<dbReference type="PRINTS" id="PR00131">
    <property type="entry name" value="GLHYDRLASE1"/>
</dbReference>